<dbReference type="Proteomes" id="UP000271469">
    <property type="component" value="Chromosome"/>
</dbReference>
<proteinExistence type="predicted"/>
<sequence>MHSAWKWVGLAGAVGVAAGGVMVARDQRQRNAYSADDVRDRLHRRHDEAQAREDADVGESP</sequence>
<evidence type="ECO:0000256" key="2">
    <source>
        <dbReference type="SAM" id="Phobius"/>
    </source>
</evidence>
<gene>
    <name evidence="3" type="ORF">D7316_05306</name>
</gene>
<feature type="transmembrane region" description="Helical" evidence="2">
    <location>
        <begin position="6"/>
        <end position="24"/>
    </location>
</feature>
<feature type="compositionally biased region" description="Basic and acidic residues" evidence="1">
    <location>
        <begin position="36"/>
        <end position="55"/>
    </location>
</feature>
<reference evidence="3 4" key="1">
    <citation type="submission" date="2018-11" db="EMBL/GenBank/DDBJ databases">
        <title>Gordonia insulae sp. nov., isolated from an island soil.</title>
        <authorList>
            <person name="Kim Y.S."/>
            <person name="Kim S.B."/>
        </authorList>
    </citation>
    <scope>NUCLEOTIDE SEQUENCE [LARGE SCALE GENOMIC DNA]</scope>
    <source>
        <strain evidence="3 4">MMS17-SY073</strain>
    </source>
</reference>
<keyword evidence="2" id="KW-1133">Transmembrane helix</keyword>
<dbReference type="KEGG" id="gom:D7316_05306"/>
<keyword evidence="4" id="KW-1185">Reference proteome</keyword>
<keyword evidence="2" id="KW-0472">Membrane</keyword>
<organism evidence="3 4">
    <name type="scientific">Gordonia insulae</name>
    <dbReference type="NCBI Taxonomy" id="2420509"/>
    <lineage>
        <taxon>Bacteria</taxon>
        <taxon>Bacillati</taxon>
        <taxon>Actinomycetota</taxon>
        <taxon>Actinomycetes</taxon>
        <taxon>Mycobacteriales</taxon>
        <taxon>Gordoniaceae</taxon>
        <taxon>Gordonia</taxon>
    </lineage>
</organism>
<dbReference type="AlphaFoldDB" id="A0A3G8JUX4"/>
<name>A0A3G8JUX4_9ACTN</name>
<feature type="region of interest" description="Disordered" evidence="1">
    <location>
        <begin position="27"/>
        <end position="61"/>
    </location>
</feature>
<keyword evidence="2" id="KW-0812">Transmembrane</keyword>
<protein>
    <submittedName>
        <fullName evidence="3">Uncharacterized protein</fullName>
    </submittedName>
</protein>
<dbReference type="EMBL" id="CP033972">
    <property type="protein sequence ID" value="AZG48686.1"/>
    <property type="molecule type" value="Genomic_DNA"/>
</dbReference>
<dbReference type="RefSeq" id="WP_124710853.1">
    <property type="nucleotide sequence ID" value="NZ_CP033972.1"/>
</dbReference>
<evidence type="ECO:0000256" key="1">
    <source>
        <dbReference type="SAM" id="MobiDB-lite"/>
    </source>
</evidence>
<evidence type="ECO:0000313" key="3">
    <source>
        <dbReference type="EMBL" id="AZG48686.1"/>
    </source>
</evidence>
<evidence type="ECO:0000313" key="4">
    <source>
        <dbReference type="Proteomes" id="UP000271469"/>
    </source>
</evidence>
<accession>A0A3G8JUX4</accession>